<dbReference type="PANTHER" id="PTHR36114:SF1">
    <property type="entry name" value="16.7 KDA PROTEIN IN WHIE LOCUS"/>
    <property type="match status" value="1"/>
</dbReference>
<dbReference type="CDD" id="cd02214">
    <property type="entry name" value="cupin_MJ1618"/>
    <property type="match status" value="1"/>
</dbReference>
<dbReference type="Proteomes" id="UP000315925">
    <property type="component" value="Chromosome"/>
</dbReference>
<name>A0A0C1RJL8_9BACT</name>
<dbReference type="InterPro" id="IPR014710">
    <property type="entry name" value="RmlC-like_jellyroll"/>
</dbReference>
<evidence type="ECO:0000313" key="4">
    <source>
        <dbReference type="Proteomes" id="UP000031594"/>
    </source>
</evidence>
<dbReference type="EMBL" id="JQNX01000006">
    <property type="protein sequence ID" value="KIE58267.1"/>
    <property type="molecule type" value="Genomic_DNA"/>
</dbReference>
<dbReference type="AlphaFoldDB" id="A0A0C1RJL8"/>
<dbReference type="InterPro" id="IPR052044">
    <property type="entry name" value="PKS_Associated_Protein"/>
</dbReference>
<evidence type="ECO:0000313" key="2">
    <source>
        <dbReference type="EMBL" id="KIE58267.1"/>
    </source>
</evidence>
<evidence type="ECO:0000313" key="5">
    <source>
        <dbReference type="Proteomes" id="UP000315925"/>
    </source>
</evidence>
<dbReference type="InterPro" id="IPR013096">
    <property type="entry name" value="Cupin_2"/>
</dbReference>
<gene>
    <name evidence="2" type="ORF">A946_08890</name>
    <name evidence="3" type="ORF">kam1_774</name>
</gene>
<dbReference type="Pfam" id="PF07883">
    <property type="entry name" value="Cupin_2"/>
    <property type="match status" value="1"/>
</dbReference>
<feature type="domain" description="Cupin type-2" evidence="1">
    <location>
        <begin position="45"/>
        <end position="112"/>
    </location>
</feature>
<sequence>MKNHFFVKQLNAEEFFVAQDGSLLNELFHPDKIGLSLPFSIAYGKLEPRESTKPHSLSQPEIYLFISGEGIFKTNNQRSYPVKALSLVYVPPGFIQWIENTAESPLCFFCIVSPPWKAEWEKEESV</sequence>
<dbReference type="EMBL" id="CP037899">
    <property type="protein sequence ID" value="QDQ42018.1"/>
    <property type="molecule type" value="Genomic_DNA"/>
</dbReference>
<keyword evidence="3" id="KW-0413">Isomerase</keyword>
<accession>A0A0C1RJL8</accession>
<proteinExistence type="predicted"/>
<dbReference type="KEGG" id="mkc:kam1_774"/>
<dbReference type="SUPFAM" id="SSF51182">
    <property type="entry name" value="RmlC-like cupins"/>
    <property type="match status" value="1"/>
</dbReference>
<reference evidence="5" key="3">
    <citation type="submission" date="2019-03" db="EMBL/GenBank/DDBJ databases">
        <title>Complete genome of Methylacidiphilum kamchatkense Kam1.</title>
        <authorList>
            <person name="Kruse T."/>
            <person name="Murarilal Ratnadevi C."/>
            <person name="Erikstad H.-A."/>
            <person name="Birkeland N.-K."/>
        </authorList>
    </citation>
    <scope>NUCLEOTIDE SEQUENCE [LARGE SCALE GENOMIC DNA]</scope>
    <source>
        <strain evidence="5">kam1</strain>
    </source>
</reference>
<evidence type="ECO:0000313" key="3">
    <source>
        <dbReference type="EMBL" id="QDQ42018.1"/>
    </source>
</evidence>
<evidence type="ECO:0000259" key="1">
    <source>
        <dbReference type="Pfam" id="PF07883"/>
    </source>
</evidence>
<reference evidence="2 4" key="1">
    <citation type="submission" date="2014-08" db="EMBL/GenBank/DDBJ databases">
        <title>Methylacidiphilum kamchatkense strain Kam1 draft genome sequence.</title>
        <authorList>
            <person name="Birkeland N.-K."/>
            <person name="Erikstad H.A."/>
        </authorList>
    </citation>
    <scope>NUCLEOTIDE SEQUENCE [LARGE SCALE GENOMIC DNA]</scope>
    <source>
        <strain evidence="2 4">Kam1</strain>
    </source>
</reference>
<dbReference type="STRING" id="1202785.A946_08890"/>
<dbReference type="RefSeq" id="WP_039721855.1">
    <property type="nucleotide sequence ID" value="NZ_CP037899.1"/>
</dbReference>
<dbReference type="GO" id="GO:0016853">
    <property type="term" value="F:isomerase activity"/>
    <property type="evidence" value="ECO:0007669"/>
    <property type="project" value="UniProtKB-KW"/>
</dbReference>
<dbReference type="Gene3D" id="2.60.120.10">
    <property type="entry name" value="Jelly Rolls"/>
    <property type="match status" value="1"/>
</dbReference>
<protein>
    <submittedName>
        <fullName evidence="3">Mannose-6-phosphate isomerase-like protein (Cupin superfamily)</fullName>
    </submittedName>
</protein>
<reference evidence="3" key="2">
    <citation type="journal article" date="2019" name="BMC Genomics">
        <title>Complete genome sequence analysis of the thermoacidophilic verrucomicrobial methanotroph 'Candidatus Methylacidiphilum kamchatkense' strain Kam1 and comparison with its closest relatives.</title>
        <authorList>
            <person name="Kruse T."/>
            <person name="Ratnadevi C.M."/>
            <person name="Erikstad H.A."/>
            <person name="Birkeland N.K."/>
        </authorList>
    </citation>
    <scope>NUCLEOTIDE SEQUENCE</scope>
    <source>
        <strain evidence="3">Kam1</strain>
    </source>
</reference>
<dbReference type="OrthoDB" id="7870362at2"/>
<dbReference type="InterPro" id="IPR011051">
    <property type="entry name" value="RmlC_Cupin_sf"/>
</dbReference>
<organism evidence="3 5">
    <name type="scientific">Methylacidiphilum kamchatkense Kam1</name>
    <dbReference type="NCBI Taxonomy" id="1202785"/>
    <lineage>
        <taxon>Bacteria</taxon>
        <taxon>Pseudomonadati</taxon>
        <taxon>Verrucomicrobiota</taxon>
        <taxon>Methylacidiphilae</taxon>
        <taxon>Methylacidiphilales</taxon>
        <taxon>Methylacidiphilaceae</taxon>
        <taxon>Methylacidiphilum (ex Ratnadevi et al. 2023)</taxon>
    </lineage>
</organism>
<dbReference type="PANTHER" id="PTHR36114">
    <property type="entry name" value="16.7 KDA PROTEIN IN WHIE LOCUS"/>
    <property type="match status" value="1"/>
</dbReference>
<keyword evidence="4" id="KW-1185">Reference proteome</keyword>
<dbReference type="Proteomes" id="UP000031594">
    <property type="component" value="Unassembled WGS sequence"/>
</dbReference>